<dbReference type="Pfam" id="PF00172">
    <property type="entry name" value="Zn_clus"/>
    <property type="match status" value="1"/>
</dbReference>
<dbReference type="Proteomes" id="UP000813444">
    <property type="component" value="Unassembled WGS sequence"/>
</dbReference>
<reference evidence="3" key="1">
    <citation type="journal article" date="2021" name="Nat. Commun.">
        <title>Genetic determinants of endophytism in the Arabidopsis root mycobiome.</title>
        <authorList>
            <person name="Mesny F."/>
            <person name="Miyauchi S."/>
            <person name="Thiergart T."/>
            <person name="Pickel B."/>
            <person name="Atanasova L."/>
            <person name="Karlsson M."/>
            <person name="Huettel B."/>
            <person name="Barry K.W."/>
            <person name="Haridas S."/>
            <person name="Chen C."/>
            <person name="Bauer D."/>
            <person name="Andreopoulos W."/>
            <person name="Pangilinan J."/>
            <person name="LaButti K."/>
            <person name="Riley R."/>
            <person name="Lipzen A."/>
            <person name="Clum A."/>
            <person name="Drula E."/>
            <person name="Henrissat B."/>
            <person name="Kohler A."/>
            <person name="Grigoriev I.V."/>
            <person name="Martin F.M."/>
            <person name="Hacquard S."/>
        </authorList>
    </citation>
    <scope>NUCLEOTIDE SEQUENCE</scope>
    <source>
        <strain evidence="3">MPI-CAGE-CH-0235</strain>
    </source>
</reference>
<sequence>MLKRSHRKTKKGSKCAECRQRHIRCDLQRPACINCLRAERVCSFTSDSGPETANAAIGKDASLSSQSGLIRYPHGRAGSDCTLAKPLDGYGLGEDASLVNMCHLELFHYYISMPSPYIGGGDDVSETQRRLVVHTSLSTPYLMHETLAFAAKHRSITHRTDRSQFYSEQAKVLQTRALSLFNKSRLQPGQENCTAIFLFSGMLGVHILAETFTDSTPDSDFVASFVSYLKIHRSLRSLATGLWPMLMKTELAPVLLWASKSTAAHTHDINEHRLLAMLSEATDLSSDSVDACIEALKLLHWALQDDPEPRLKHGRCVQMAFVWPLSISPHFIDLLAARRPEALVIFAYYGQVLRMCQNIWAIGESGNTVINTIVQSLDEKWIGWLS</sequence>
<gene>
    <name evidence="3" type="ORF">B0I35DRAFT_425806</name>
</gene>
<protein>
    <recommendedName>
        <fullName evidence="2">Zn(2)-C6 fungal-type domain-containing protein</fullName>
    </recommendedName>
</protein>
<feature type="domain" description="Zn(2)-C6 fungal-type" evidence="2">
    <location>
        <begin position="14"/>
        <end position="44"/>
    </location>
</feature>
<dbReference type="SMART" id="SM00066">
    <property type="entry name" value="GAL4"/>
    <property type="match status" value="1"/>
</dbReference>
<dbReference type="PROSITE" id="PS50048">
    <property type="entry name" value="ZN2_CY6_FUNGAL_2"/>
    <property type="match status" value="1"/>
</dbReference>
<dbReference type="PANTHER" id="PTHR47784">
    <property type="entry name" value="STEROL UPTAKE CONTROL PROTEIN 2"/>
    <property type="match status" value="1"/>
</dbReference>
<dbReference type="InterPro" id="IPR001138">
    <property type="entry name" value="Zn2Cys6_DnaBD"/>
</dbReference>
<name>A0A8K0T0D6_9HYPO</name>
<dbReference type="Gene3D" id="4.10.240.10">
    <property type="entry name" value="Zn(2)-C6 fungal-type DNA-binding domain"/>
    <property type="match status" value="1"/>
</dbReference>
<comment type="caution">
    <text evidence="3">The sequence shown here is derived from an EMBL/GenBank/DDBJ whole genome shotgun (WGS) entry which is preliminary data.</text>
</comment>
<evidence type="ECO:0000313" key="3">
    <source>
        <dbReference type="EMBL" id="KAH7322438.1"/>
    </source>
</evidence>
<keyword evidence="1" id="KW-0539">Nucleus</keyword>
<dbReference type="AlphaFoldDB" id="A0A8K0T0D6"/>
<dbReference type="GO" id="GO:0001228">
    <property type="term" value="F:DNA-binding transcription activator activity, RNA polymerase II-specific"/>
    <property type="evidence" value="ECO:0007669"/>
    <property type="project" value="TreeGrafter"/>
</dbReference>
<dbReference type="SUPFAM" id="SSF57701">
    <property type="entry name" value="Zn2/Cys6 DNA-binding domain"/>
    <property type="match status" value="1"/>
</dbReference>
<dbReference type="PANTHER" id="PTHR47784:SF4">
    <property type="entry name" value="ZN(II)2CYS6 TRANSCRIPTION FACTOR (EUROFUNG)"/>
    <property type="match status" value="1"/>
</dbReference>
<dbReference type="CDD" id="cd00067">
    <property type="entry name" value="GAL4"/>
    <property type="match status" value="1"/>
</dbReference>
<evidence type="ECO:0000259" key="2">
    <source>
        <dbReference type="PROSITE" id="PS50048"/>
    </source>
</evidence>
<dbReference type="InterPro" id="IPR036864">
    <property type="entry name" value="Zn2-C6_fun-type_DNA-bd_sf"/>
</dbReference>
<dbReference type="GO" id="GO:0008270">
    <property type="term" value="F:zinc ion binding"/>
    <property type="evidence" value="ECO:0007669"/>
    <property type="project" value="InterPro"/>
</dbReference>
<evidence type="ECO:0000256" key="1">
    <source>
        <dbReference type="ARBA" id="ARBA00023242"/>
    </source>
</evidence>
<dbReference type="EMBL" id="JAGPNK010000004">
    <property type="protein sequence ID" value="KAH7322438.1"/>
    <property type="molecule type" value="Genomic_DNA"/>
</dbReference>
<organism evidence="3 4">
    <name type="scientific">Stachybotrys elegans</name>
    <dbReference type="NCBI Taxonomy" id="80388"/>
    <lineage>
        <taxon>Eukaryota</taxon>
        <taxon>Fungi</taxon>
        <taxon>Dikarya</taxon>
        <taxon>Ascomycota</taxon>
        <taxon>Pezizomycotina</taxon>
        <taxon>Sordariomycetes</taxon>
        <taxon>Hypocreomycetidae</taxon>
        <taxon>Hypocreales</taxon>
        <taxon>Stachybotryaceae</taxon>
        <taxon>Stachybotrys</taxon>
    </lineage>
</organism>
<dbReference type="InterPro" id="IPR053157">
    <property type="entry name" value="Sterol_Uptake_Regulator"/>
</dbReference>
<evidence type="ECO:0000313" key="4">
    <source>
        <dbReference type="Proteomes" id="UP000813444"/>
    </source>
</evidence>
<accession>A0A8K0T0D6</accession>
<proteinExistence type="predicted"/>
<keyword evidence="4" id="KW-1185">Reference proteome</keyword>
<dbReference type="OrthoDB" id="5350673at2759"/>